<sequence length="220" mass="25465">MLNIVSITARDIPDAWFQCIYNIIEHGHKYVIDRGSFCGQERLEFDYITVHIKHPGTRPLIPDIPHALNIPNPVAEGYLEEYLPYLMTSAKCENEDYTYGQYLESQIKEVIQMYKNDGHGTNQAYMTVGDPSTIYLGDPPCLRGIDTRIRYGKLHFMVYFRSWDLWNGFPANLGAIQLLKEYMSLEIGVQDGEIIAASKGLHLYDYIWELAKLRTLRTEY</sequence>
<dbReference type="EMBL" id="FR695874">
    <property type="protein sequence ID" value="CBX30275.1"/>
    <property type="molecule type" value="Genomic_DNA"/>
</dbReference>
<dbReference type="Gene3D" id="3.30.572.10">
    <property type="entry name" value="Thymidylate synthase/dCMP hydroxymethylase domain"/>
    <property type="match status" value="1"/>
</dbReference>
<accession>E1YI06</accession>
<evidence type="ECO:0000259" key="2">
    <source>
        <dbReference type="Pfam" id="PF00303"/>
    </source>
</evidence>
<reference evidence="3" key="1">
    <citation type="journal article" date="2011" name="Environ. Microbiol.">
        <title>Genomic insights into the metabolic potential of the polycyclic aromatic hydrocarbon degrading sulfate-reducing Deltaproteobacterium N47.</title>
        <authorList>
            <person name="Bergmann F."/>
            <person name="Selesi D."/>
            <person name="Weinmaier T."/>
            <person name="Tischler P."/>
            <person name="Rattei T."/>
            <person name="Meckenstock R.U."/>
        </authorList>
    </citation>
    <scope>NUCLEOTIDE SEQUENCE</scope>
</reference>
<dbReference type="AlphaFoldDB" id="E1YI06"/>
<organism evidence="3">
    <name type="scientific">uncultured Desulfobacterium sp</name>
    <dbReference type="NCBI Taxonomy" id="201089"/>
    <lineage>
        <taxon>Bacteria</taxon>
        <taxon>Pseudomonadati</taxon>
        <taxon>Thermodesulfobacteriota</taxon>
        <taxon>Desulfobacteria</taxon>
        <taxon>Desulfobacterales</taxon>
        <taxon>Desulfobacteriaceae</taxon>
        <taxon>Desulfobacterium</taxon>
        <taxon>environmental samples</taxon>
    </lineage>
</organism>
<dbReference type="GO" id="GO:0016740">
    <property type="term" value="F:transferase activity"/>
    <property type="evidence" value="ECO:0007669"/>
    <property type="project" value="UniProtKB-KW"/>
</dbReference>
<proteinExistence type="predicted"/>
<keyword evidence="1" id="KW-0808">Transferase</keyword>
<evidence type="ECO:0000313" key="3">
    <source>
        <dbReference type="EMBL" id="CBX30275.1"/>
    </source>
</evidence>
<dbReference type="SUPFAM" id="SSF55831">
    <property type="entry name" value="Thymidylate synthase/dCMP hydroxymethylase"/>
    <property type="match status" value="1"/>
</dbReference>
<dbReference type="InterPro" id="IPR023451">
    <property type="entry name" value="Thymidate_synth/dCMP_Mease_dom"/>
</dbReference>
<evidence type="ECO:0000256" key="1">
    <source>
        <dbReference type="ARBA" id="ARBA00022679"/>
    </source>
</evidence>
<name>E1YI06_9BACT</name>
<dbReference type="InterPro" id="IPR036926">
    <property type="entry name" value="Thymidate_synth/dCMP_Mease_sf"/>
</dbReference>
<dbReference type="Pfam" id="PF00303">
    <property type="entry name" value="Thymidylat_synt"/>
    <property type="match status" value="1"/>
</dbReference>
<protein>
    <recommendedName>
        <fullName evidence="2">Thymidylate synthase/dCMP hydroxymethylase domain-containing protein</fullName>
    </recommendedName>
</protein>
<feature type="domain" description="Thymidylate synthase/dCMP hydroxymethylase" evidence="2">
    <location>
        <begin position="106"/>
        <end position="217"/>
    </location>
</feature>
<gene>
    <name evidence="3" type="ORF">N47_D30840</name>
</gene>